<reference evidence="2" key="1">
    <citation type="submission" date="2019-06" db="EMBL/GenBank/DDBJ databases">
        <authorList>
            <person name="Zheng W."/>
        </authorList>
    </citation>
    <scope>NUCLEOTIDE SEQUENCE</scope>
    <source>
        <strain evidence="2">QDHG01</strain>
    </source>
</reference>
<evidence type="ECO:0000313" key="2">
    <source>
        <dbReference type="EMBL" id="TNV81278.1"/>
    </source>
</evidence>
<feature type="region of interest" description="Disordered" evidence="1">
    <location>
        <begin position="32"/>
        <end position="51"/>
    </location>
</feature>
<gene>
    <name evidence="2" type="ORF">FGO68_gene4866</name>
</gene>
<accession>A0A8J8NTM0</accession>
<name>A0A8J8NTM0_HALGN</name>
<keyword evidence="3" id="KW-1185">Reference proteome</keyword>
<feature type="region of interest" description="Disordered" evidence="1">
    <location>
        <begin position="195"/>
        <end position="231"/>
    </location>
</feature>
<dbReference type="AlphaFoldDB" id="A0A8J8NTM0"/>
<organism evidence="2 3">
    <name type="scientific">Halteria grandinella</name>
    <dbReference type="NCBI Taxonomy" id="5974"/>
    <lineage>
        <taxon>Eukaryota</taxon>
        <taxon>Sar</taxon>
        <taxon>Alveolata</taxon>
        <taxon>Ciliophora</taxon>
        <taxon>Intramacronucleata</taxon>
        <taxon>Spirotrichea</taxon>
        <taxon>Stichotrichia</taxon>
        <taxon>Sporadotrichida</taxon>
        <taxon>Halteriidae</taxon>
        <taxon>Halteria</taxon>
    </lineage>
</organism>
<proteinExistence type="predicted"/>
<sequence>MSQTQTAIQLGYCKSIPITDVQGVVTPKDIENEGRPPIFKKGKFKISQSPMPPQSEQIYVVKKKRIINKLSQKINQIASGPAKKDFTKVYETLNMNRPVSDLDLNPMNTKSPIREILGKQSQSPSHYTLQERLGSYGGIHIPAQGLKEEKTHFLASSQIDLTFPDIKQHVFIESSRNSAGLTDGKTSKYHTINNRGSQNFKPPLPGGAFPTGGPSQRYKNDSKIQNQTPDNPITMLEFKNNAKLRLKYDVQNHISTIFQEPQFDKTKVLKKFDNDALQQSHDTQLARGMLKSQKVSLGATAEIIQPKKAGTTKVEKMSWTQVKLRPNQRSQVLPSINVYDSVSQTGNNDQENMEQGGRSREASPNIYVRGYGDDNEDLRGDSVLKASVSNLQLPKMGAAISKGSRNNMSVGKSQTLADLGGSKVFTRNNAMDLVKGHSTIALLKENKKVYH</sequence>
<evidence type="ECO:0000313" key="3">
    <source>
        <dbReference type="Proteomes" id="UP000785679"/>
    </source>
</evidence>
<dbReference type="EMBL" id="RRYP01006339">
    <property type="protein sequence ID" value="TNV81278.1"/>
    <property type="molecule type" value="Genomic_DNA"/>
</dbReference>
<protein>
    <submittedName>
        <fullName evidence="2">Uncharacterized protein</fullName>
    </submittedName>
</protein>
<dbReference type="Proteomes" id="UP000785679">
    <property type="component" value="Unassembled WGS sequence"/>
</dbReference>
<evidence type="ECO:0000256" key="1">
    <source>
        <dbReference type="SAM" id="MobiDB-lite"/>
    </source>
</evidence>
<feature type="region of interest" description="Disordered" evidence="1">
    <location>
        <begin position="341"/>
        <end position="365"/>
    </location>
</feature>
<feature type="compositionally biased region" description="Polar residues" evidence="1">
    <location>
        <begin position="341"/>
        <end position="350"/>
    </location>
</feature>
<comment type="caution">
    <text evidence="2">The sequence shown here is derived from an EMBL/GenBank/DDBJ whole genome shotgun (WGS) entry which is preliminary data.</text>
</comment>